<dbReference type="Pfam" id="PF06333">
    <property type="entry name" value="Med13_C"/>
    <property type="match status" value="1"/>
</dbReference>
<evidence type="ECO:0000259" key="15">
    <source>
        <dbReference type="Pfam" id="PF18296"/>
    </source>
</evidence>
<comment type="function">
    <text evidence="9 11">Component of the SRB8-11 complex. The SRB8-11 complex is a regulatory module of the Mediator complex which is itself involved in regulation of basal and activated RNA polymerase II-dependent transcription. The SRB8-11 complex may be involved in the transcriptional repression of a subset of genes regulated by Mediator. It may inhibit the association of the Mediator complex with RNA polymerase II to form the holoenzyme complex.</text>
</comment>
<dbReference type="GO" id="GO:0016592">
    <property type="term" value="C:mediator complex"/>
    <property type="evidence" value="ECO:0007669"/>
    <property type="project" value="InterPro"/>
</dbReference>
<dbReference type="Pfam" id="PF18296">
    <property type="entry name" value="MID_MedPIWI"/>
    <property type="match status" value="1"/>
</dbReference>
<protein>
    <recommendedName>
        <fullName evidence="3 11">Mediator of RNA polymerase II transcription subunit 13</fullName>
    </recommendedName>
    <alternativeName>
        <fullName evidence="10 11">Mediator complex subunit 13</fullName>
    </alternativeName>
</protein>
<feature type="compositionally biased region" description="Polar residues" evidence="12">
    <location>
        <begin position="605"/>
        <end position="617"/>
    </location>
</feature>
<dbReference type="PANTHER" id="PTHR48249:SF3">
    <property type="entry name" value="MEDIATOR OF RNA POLYMERASE II TRANSCRIPTION SUBUNIT 13"/>
    <property type="match status" value="1"/>
</dbReference>
<feature type="domain" description="MID" evidence="15">
    <location>
        <begin position="1009"/>
        <end position="1179"/>
    </location>
</feature>
<proteinExistence type="inferred from homology"/>
<feature type="region of interest" description="Disordered" evidence="12">
    <location>
        <begin position="105"/>
        <end position="126"/>
    </location>
</feature>
<feature type="region of interest" description="Disordered" evidence="12">
    <location>
        <begin position="1349"/>
        <end position="1409"/>
    </location>
</feature>
<comment type="caution">
    <text evidence="16">The sequence shown here is derived from an EMBL/GenBank/DDBJ whole genome shotgun (WGS) entry which is preliminary data.</text>
</comment>
<keyword evidence="4 11" id="KW-0678">Repressor</keyword>
<feature type="compositionally biased region" description="Basic and acidic residues" evidence="12">
    <location>
        <begin position="413"/>
        <end position="440"/>
    </location>
</feature>
<evidence type="ECO:0000256" key="5">
    <source>
        <dbReference type="ARBA" id="ARBA00023015"/>
    </source>
</evidence>
<dbReference type="Proteomes" id="UP001304895">
    <property type="component" value="Unassembled WGS sequence"/>
</dbReference>
<name>A0AAN6ZDC6_9PEZI</name>
<dbReference type="InterPro" id="IPR041285">
    <property type="entry name" value="MID_MedPIWI"/>
</dbReference>
<keyword evidence="6 11" id="KW-0010">Activator</keyword>
<comment type="subcellular location">
    <subcellularLocation>
        <location evidence="1 11">Nucleus</location>
    </subcellularLocation>
</comment>
<keyword evidence="7 11" id="KW-0804">Transcription</keyword>
<keyword evidence="8 11" id="KW-0539">Nucleus</keyword>
<feature type="compositionally biased region" description="Polar residues" evidence="12">
    <location>
        <begin position="1361"/>
        <end position="1377"/>
    </location>
</feature>
<feature type="domain" description="Mediator complex subunit Med13 C-terminal" evidence="13">
    <location>
        <begin position="1188"/>
        <end position="1526"/>
    </location>
</feature>
<accession>A0AAN6ZDC6</accession>
<evidence type="ECO:0000256" key="6">
    <source>
        <dbReference type="ARBA" id="ARBA00023159"/>
    </source>
</evidence>
<dbReference type="GO" id="GO:0045944">
    <property type="term" value="P:positive regulation of transcription by RNA polymerase II"/>
    <property type="evidence" value="ECO:0007669"/>
    <property type="project" value="TreeGrafter"/>
</dbReference>
<evidence type="ECO:0000256" key="3">
    <source>
        <dbReference type="ARBA" id="ARBA00019618"/>
    </source>
</evidence>
<dbReference type="GO" id="GO:0003713">
    <property type="term" value="F:transcription coactivator activity"/>
    <property type="evidence" value="ECO:0007669"/>
    <property type="project" value="TreeGrafter"/>
</dbReference>
<dbReference type="EMBL" id="MU853407">
    <property type="protein sequence ID" value="KAK4134930.1"/>
    <property type="molecule type" value="Genomic_DNA"/>
</dbReference>
<reference evidence="16" key="2">
    <citation type="submission" date="2023-05" db="EMBL/GenBank/DDBJ databases">
        <authorList>
            <consortium name="Lawrence Berkeley National Laboratory"/>
            <person name="Steindorff A."/>
            <person name="Hensen N."/>
            <person name="Bonometti L."/>
            <person name="Westerberg I."/>
            <person name="Brannstrom I.O."/>
            <person name="Guillou S."/>
            <person name="Cros-Aarteil S."/>
            <person name="Calhoun S."/>
            <person name="Haridas S."/>
            <person name="Kuo A."/>
            <person name="Mondo S."/>
            <person name="Pangilinan J."/>
            <person name="Riley R."/>
            <person name="Labutti K."/>
            <person name="Andreopoulos B."/>
            <person name="Lipzen A."/>
            <person name="Chen C."/>
            <person name="Yanf M."/>
            <person name="Daum C."/>
            <person name="Ng V."/>
            <person name="Clum A."/>
            <person name="Ohm R."/>
            <person name="Martin F."/>
            <person name="Silar P."/>
            <person name="Natvig D."/>
            <person name="Lalanne C."/>
            <person name="Gautier V."/>
            <person name="Ament-Velasquez S.L."/>
            <person name="Kruys A."/>
            <person name="Hutchinson M.I."/>
            <person name="Powell A.J."/>
            <person name="Barry K."/>
            <person name="Miller A.N."/>
            <person name="Grigoriev I.V."/>
            <person name="Debuchy R."/>
            <person name="Gladieux P."/>
            <person name="Thoren M.H."/>
            <person name="Johannesson H."/>
        </authorList>
    </citation>
    <scope>NUCLEOTIDE SEQUENCE</scope>
    <source>
        <strain evidence="16">CBS 123565</strain>
    </source>
</reference>
<feature type="domain" description="Mediator complex subunit Med13 N-terminal" evidence="14">
    <location>
        <begin position="8"/>
        <end position="375"/>
    </location>
</feature>
<evidence type="ECO:0000256" key="1">
    <source>
        <dbReference type="ARBA" id="ARBA00004123"/>
    </source>
</evidence>
<feature type="compositionally biased region" description="Low complexity" evidence="12">
    <location>
        <begin position="780"/>
        <end position="789"/>
    </location>
</feature>
<dbReference type="InterPro" id="IPR021643">
    <property type="entry name" value="Mediator_Med13_N"/>
</dbReference>
<sequence length="1537" mass="166773">MDAGEYDTNTLLISNLSAISYRIYEPIASQSSTYTFAASDVEDSLRNDGHLVYMDAVRRGIWCFYLSSGEPTQPERIGLTARMEVCGYPLGLVGDGNLEPTSLLKNRPPGTTAINTPSSSSSAGSALDMSMRNAQTYNLPPTPVVVDGKASSTPVGDAKGYGSVPAQDIYEFFITAILSSLTTYFCRNNGSILLNHRTVLLPSPAFNPGDADWSQPPRTSALATFRTYLTTTGSLVIALHVSLLQGLVSAADVLRSSLLSAGPTVLAAPFGAFGALQGVVDRDGQAADIGFGQSPDTQISRLRPDHSDRFLQWKSTCSKLLEMRGISPSLLDGCSWLNIHFHQRKPYEQRPDGKRTPLFNPGPTAPWPAVLCFRKPKLETALDMAFEKPFSVPGAESLDPLNKAKTWCQGVSDREDALTRRKKERDTALTQEHPDADVRSHPQVNGYSPIALWRSTNGGPPPATGTMYPTPPDGIQPSAVTPSFDGGLVQSPAGQPATNMVEDLHAATQQNAPAPDDFTIGWDGVEPRQEQPANNFAEDNMFGDLGDNFFESGELTDADFNFFDEHPVGVDLDIPMHSDMGTTSFEIPKGWNRGFEEGAQAASGPENNTADTRTVPPQFTKPELKHARSTLAEESRRQFNMENFNLNSAIGIKRNDSPFNPETIYKRIKASIRIPPPPITVRRGVPPRRRSMFGKVDFDPALSLTSKKYEESGTFDFRSSALKEKENKTLQNGGPLSTGRLPGSARQRRNLKDLPSGIGSMLAKMAAGTANSPTHRDASVSDSDNSSWASDDDDPNDPMGRTSSPSKSSVLRRRPDDDMVSIAASFRELDNMSADSPGYGPVDLSRLSNSEIPEFSLAKYFADPEPVPLRISISDDDFMTVAQIVTEQAASGSLKLTHQRPSSEIYDIRRSLVKAIRYSVRGLQKALPRSLAGAVVCQLRPFAEVQDVPLLVQPNGRVQMRPAEYPKPSVFPIPAPHVVVRRYENQLSVLPSAVSFWETLGLGPVQGPKDIVSICVFPMADGMRDNAAAFLDRVQSTYESFRLGSFERLPTVGNVVDGLVLLATDQDIFSPGLPGVRSTYSDQMAVLAMALANSPTTKKNFVTYFTYAPDNPSSIVDGCSAFQELFEHYKRCMMDRKKAIANELVLQLVPLDAVASETSLVVLSPSECSRLCLETYDRCTLFGGPMPSPAIMLERALPRAIDFKLAATPSPDLLREYSCIHVAYARSVDERWVTAAWTDNRGSIQTMASYCLGRRGKPLSRQLAEVVHEIWETTHDLISTCKVHWRIIITKCSPIDPQELELWTSLAQAEPRGGNFSLVLLTVDTDPSLQLIPRAAAIPLSAPSAFYTTPVSTPQPPSAVSPDQSWNNPSTPINTAGPNLGATTPGGGDNPAGLPQPNPAADASSDAGDTATLVDSAAQTWGVVISHRLNNSPSLTDLNPALASGYLIKRAGPRPEDMPVAMEVNVVYSDNARAMYDGLLREMLTYFRGLATLARARGVTTGVELGRDGGRGGVAGDVRPWHVAVAEKGVRGLYLLM</sequence>
<evidence type="ECO:0000259" key="14">
    <source>
        <dbReference type="Pfam" id="PF11597"/>
    </source>
</evidence>
<organism evidence="16 17">
    <name type="scientific">Trichocladium antarcticum</name>
    <dbReference type="NCBI Taxonomy" id="1450529"/>
    <lineage>
        <taxon>Eukaryota</taxon>
        <taxon>Fungi</taxon>
        <taxon>Dikarya</taxon>
        <taxon>Ascomycota</taxon>
        <taxon>Pezizomycotina</taxon>
        <taxon>Sordariomycetes</taxon>
        <taxon>Sordariomycetidae</taxon>
        <taxon>Sordariales</taxon>
        <taxon>Chaetomiaceae</taxon>
        <taxon>Trichocladium</taxon>
    </lineage>
</organism>
<keyword evidence="5 11" id="KW-0805">Transcription regulation</keyword>
<dbReference type="PANTHER" id="PTHR48249">
    <property type="entry name" value="MEDIATOR OF RNA POLYMERASE II TRANSCRIPTION SUBUNIT 13"/>
    <property type="match status" value="1"/>
</dbReference>
<dbReference type="Pfam" id="PF11597">
    <property type="entry name" value="Med13_N"/>
    <property type="match status" value="1"/>
</dbReference>
<feature type="region of interest" description="Disordered" evidence="12">
    <location>
        <begin position="596"/>
        <end position="618"/>
    </location>
</feature>
<dbReference type="InterPro" id="IPR051139">
    <property type="entry name" value="Mediator_complx_sub13"/>
</dbReference>
<evidence type="ECO:0000256" key="12">
    <source>
        <dbReference type="SAM" id="MobiDB-lite"/>
    </source>
</evidence>
<evidence type="ECO:0000259" key="13">
    <source>
        <dbReference type="Pfam" id="PF06333"/>
    </source>
</evidence>
<evidence type="ECO:0000256" key="4">
    <source>
        <dbReference type="ARBA" id="ARBA00022491"/>
    </source>
</evidence>
<evidence type="ECO:0000256" key="7">
    <source>
        <dbReference type="ARBA" id="ARBA00023163"/>
    </source>
</evidence>
<comment type="subunit">
    <text evidence="11">Component of the SRB8-11 complex, which itself associates with the Mediator complex.</text>
</comment>
<feature type="compositionally biased region" description="Low complexity" evidence="12">
    <location>
        <begin position="1400"/>
        <end position="1409"/>
    </location>
</feature>
<gene>
    <name evidence="16" type="ORF">BT67DRAFT_420442</name>
</gene>
<dbReference type="InterPro" id="IPR009401">
    <property type="entry name" value="Med13_C"/>
</dbReference>
<reference evidence="16" key="1">
    <citation type="journal article" date="2023" name="Mol. Phylogenet. Evol.">
        <title>Genome-scale phylogeny and comparative genomics of the fungal order Sordariales.</title>
        <authorList>
            <person name="Hensen N."/>
            <person name="Bonometti L."/>
            <person name="Westerberg I."/>
            <person name="Brannstrom I.O."/>
            <person name="Guillou S."/>
            <person name="Cros-Aarteil S."/>
            <person name="Calhoun S."/>
            <person name="Haridas S."/>
            <person name="Kuo A."/>
            <person name="Mondo S."/>
            <person name="Pangilinan J."/>
            <person name="Riley R."/>
            <person name="LaButti K."/>
            <person name="Andreopoulos B."/>
            <person name="Lipzen A."/>
            <person name="Chen C."/>
            <person name="Yan M."/>
            <person name="Daum C."/>
            <person name="Ng V."/>
            <person name="Clum A."/>
            <person name="Steindorff A."/>
            <person name="Ohm R.A."/>
            <person name="Martin F."/>
            <person name="Silar P."/>
            <person name="Natvig D.O."/>
            <person name="Lalanne C."/>
            <person name="Gautier V."/>
            <person name="Ament-Velasquez S.L."/>
            <person name="Kruys A."/>
            <person name="Hutchinson M.I."/>
            <person name="Powell A.J."/>
            <person name="Barry K."/>
            <person name="Miller A.N."/>
            <person name="Grigoriev I.V."/>
            <person name="Debuchy R."/>
            <person name="Gladieux P."/>
            <person name="Hiltunen Thoren M."/>
            <person name="Johannesson H."/>
        </authorList>
    </citation>
    <scope>NUCLEOTIDE SEQUENCE</scope>
    <source>
        <strain evidence="16">CBS 123565</strain>
    </source>
</reference>
<evidence type="ECO:0000256" key="11">
    <source>
        <dbReference type="RuleBase" id="RU364134"/>
    </source>
</evidence>
<evidence type="ECO:0000256" key="2">
    <source>
        <dbReference type="ARBA" id="ARBA00009354"/>
    </source>
</evidence>
<feature type="region of interest" description="Disordered" evidence="12">
    <location>
        <begin position="413"/>
        <end position="443"/>
    </location>
</feature>
<evidence type="ECO:0000313" key="16">
    <source>
        <dbReference type="EMBL" id="KAK4134930.1"/>
    </source>
</evidence>
<comment type="similarity">
    <text evidence="2 11">Belongs to the Mediator complex subunit 13 family.</text>
</comment>
<evidence type="ECO:0000256" key="10">
    <source>
        <dbReference type="ARBA" id="ARBA00032008"/>
    </source>
</evidence>
<feature type="region of interest" description="Disordered" evidence="12">
    <location>
        <begin position="724"/>
        <end position="816"/>
    </location>
</feature>
<keyword evidence="17" id="KW-1185">Reference proteome</keyword>
<evidence type="ECO:0000313" key="17">
    <source>
        <dbReference type="Proteomes" id="UP001304895"/>
    </source>
</evidence>
<evidence type="ECO:0000256" key="8">
    <source>
        <dbReference type="ARBA" id="ARBA00023242"/>
    </source>
</evidence>
<evidence type="ECO:0000256" key="9">
    <source>
        <dbReference type="ARBA" id="ARBA00025661"/>
    </source>
</evidence>